<protein>
    <submittedName>
        <fullName evidence="1">Endochitinase</fullName>
    </submittedName>
</protein>
<organism evidence="1 2">
    <name type="scientific">Colletotrichum truncatum</name>
    <name type="common">Anthracnose fungus</name>
    <name type="synonym">Colletotrichum capsici</name>
    <dbReference type="NCBI Taxonomy" id="5467"/>
    <lineage>
        <taxon>Eukaryota</taxon>
        <taxon>Fungi</taxon>
        <taxon>Dikarya</taxon>
        <taxon>Ascomycota</taxon>
        <taxon>Pezizomycotina</taxon>
        <taxon>Sordariomycetes</taxon>
        <taxon>Hypocreomycetidae</taxon>
        <taxon>Glomerellales</taxon>
        <taxon>Glomerellaceae</taxon>
        <taxon>Colletotrichum</taxon>
        <taxon>Colletotrichum truncatum species complex</taxon>
    </lineage>
</organism>
<dbReference type="EMBL" id="VUJX02000016">
    <property type="protein sequence ID" value="KAL0929572.1"/>
    <property type="molecule type" value="Genomic_DNA"/>
</dbReference>
<evidence type="ECO:0000313" key="2">
    <source>
        <dbReference type="Proteomes" id="UP000805649"/>
    </source>
</evidence>
<gene>
    <name evidence="1" type="ORF">CTRU02_215471</name>
</gene>
<accession>A0ACC3YCJ3</accession>
<name>A0ACC3YCJ3_COLTU</name>
<dbReference type="Proteomes" id="UP000805649">
    <property type="component" value="Unassembled WGS sequence"/>
</dbReference>
<keyword evidence="2" id="KW-1185">Reference proteome</keyword>
<proteinExistence type="predicted"/>
<sequence length="415" mass="45353">MFQIGWVILAFIYAQAVGICASANCLSGYRNAVYFTNWSIYARGYHPHDLPAEQISVLLYAFANVQSDGLVVSSDSFADLEKPYDGDSRKKCENDVCGCVKQLYLLKKTYRKLKVLLSIGGATYSSNIAAAAATEAKRALFSRSAIALMKDWGFDGLDIDWEYPVNEKEAQDFVLLLGKLRSEMDSYASQYAPGYHFLLTISSPAGPSNYDILPLSKISDIIDNFNLMSYDYSGPWSSMTGHQANLHSSPIKPNSTPFSTDAVVEDYISKGVLPTKILLGMPVYGRAFQQTGGLGQAYYGAGNGSWEQGVWDAKALPRPGAMEYHDTAVGASYSYDTDTQELISYDSPSVTRQKVAYIIESGLGGSMFWEASADRGDETGLIHASFNALGGAANVDCSENLLHYPNSRYATIRNG</sequence>
<evidence type="ECO:0000313" key="1">
    <source>
        <dbReference type="EMBL" id="KAL0929572.1"/>
    </source>
</evidence>
<comment type="caution">
    <text evidence="1">The sequence shown here is derived from an EMBL/GenBank/DDBJ whole genome shotgun (WGS) entry which is preliminary data.</text>
</comment>
<reference evidence="1 2" key="1">
    <citation type="journal article" date="2020" name="Phytopathology">
        <title>Genome Sequence Resources of Colletotrichum truncatum, C. plurivorum, C. musicola, and C. sojae: Four Species Pathogenic to Soybean (Glycine max).</title>
        <authorList>
            <person name="Rogerio F."/>
            <person name="Boufleur T.R."/>
            <person name="Ciampi-Guillardi M."/>
            <person name="Sukno S.A."/>
            <person name="Thon M.R."/>
            <person name="Massola Junior N.S."/>
            <person name="Baroncelli R."/>
        </authorList>
    </citation>
    <scope>NUCLEOTIDE SEQUENCE [LARGE SCALE GENOMIC DNA]</scope>
    <source>
        <strain evidence="1 2">CMES1059</strain>
    </source>
</reference>